<evidence type="ECO:0000259" key="1">
    <source>
        <dbReference type="Pfam" id="PF24295"/>
    </source>
</evidence>
<dbReference type="RefSeq" id="WP_173634218.1">
    <property type="nucleotide sequence ID" value="NZ_CP054212.1"/>
</dbReference>
<protein>
    <recommendedName>
        <fullName evidence="1">DUF7480 domain-containing protein</fullName>
    </recommendedName>
</protein>
<dbReference type="KEGG" id="pmak:PMPD1_2318"/>
<name>A0A6M8UPU7_9GAMM</name>
<reference evidence="2 3" key="1">
    <citation type="submission" date="2020-06" db="EMBL/GenBank/DDBJ databases">
        <title>Genome sequence of Paramixta manurensis strain PD-1.</title>
        <authorList>
            <person name="Lee C.W."/>
            <person name="Kim J."/>
        </authorList>
    </citation>
    <scope>NUCLEOTIDE SEQUENCE [LARGE SCALE GENOMIC DNA]</scope>
    <source>
        <strain evidence="2 3">PD-1</strain>
    </source>
</reference>
<sequence>MDDYKEGSLRLLTLGEIKLPLLLISSILVTGCPGIGDRLQPDETTSVSKIRDEICFLVPNSRDYQPIFIAINQRNKPSQEMTFTRKPDLHVQNGQLCLPADFYAFPEKGEFIVQYILASQKDSESRRSVVSAFEIANGRVHNLTLTRQEITR</sequence>
<dbReference type="PROSITE" id="PS51257">
    <property type="entry name" value="PROKAR_LIPOPROTEIN"/>
    <property type="match status" value="1"/>
</dbReference>
<organism evidence="2 3">
    <name type="scientific">Paramixta manurensis</name>
    <dbReference type="NCBI Taxonomy" id="2740817"/>
    <lineage>
        <taxon>Bacteria</taxon>
        <taxon>Pseudomonadati</taxon>
        <taxon>Pseudomonadota</taxon>
        <taxon>Gammaproteobacteria</taxon>
        <taxon>Enterobacterales</taxon>
        <taxon>Erwiniaceae</taxon>
        <taxon>Paramixta</taxon>
    </lineage>
</organism>
<dbReference type="NCBIfam" id="NF045617">
    <property type="entry name" value="mostly_LP"/>
    <property type="match status" value="1"/>
</dbReference>
<dbReference type="EMBL" id="CP054212">
    <property type="protein sequence ID" value="QKJ87263.1"/>
    <property type="molecule type" value="Genomic_DNA"/>
</dbReference>
<dbReference type="InterPro" id="IPR055903">
    <property type="entry name" value="DUF7480"/>
</dbReference>
<accession>A0A6M8UPU7</accession>
<dbReference type="InterPro" id="IPR054657">
    <property type="entry name" value="T6SS_periplasmic_put"/>
</dbReference>
<feature type="domain" description="DUF7480" evidence="1">
    <location>
        <begin position="43"/>
        <end position="137"/>
    </location>
</feature>
<evidence type="ECO:0000313" key="3">
    <source>
        <dbReference type="Proteomes" id="UP000505325"/>
    </source>
</evidence>
<gene>
    <name evidence="2" type="ORF">PMPD1_2318</name>
</gene>
<proteinExistence type="predicted"/>
<keyword evidence="3" id="KW-1185">Reference proteome</keyword>
<evidence type="ECO:0000313" key="2">
    <source>
        <dbReference type="EMBL" id="QKJ87263.1"/>
    </source>
</evidence>
<dbReference type="Proteomes" id="UP000505325">
    <property type="component" value="Chromosome"/>
</dbReference>
<dbReference type="AlphaFoldDB" id="A0A6M8UPU7"/>
<dbReference type="Pfam" id="PF24295">
    <property type="entry name" value="DUF7480"/>
    <property type="match status" value="1"/>
</dbReference>